<keyword evidence="4 5" id="KW-0472">Membrane</keyword>
<keyword evidence="8" id="KW-1185">Reference proteome</keyword>
<keyword evidence="2 5" id="KW-0812">Transmembrane</keyword>
<keyword evidence="3 5" id="KW-1133">Transmembrane helix</keyword>
<comment type="caution">
    <text evidence="7">The sequence shown here is derived from an EMBL/GenBank/DDBJ whole genome shotgun (WGS) entry which is preliminary data.</text>
</comment>
<feature type="transmembrane region" description="Helical" evidence="5">
    <location>
        <begin position="101"/>
        <end position="124"/>
    </location>
</feature>
<feature type="transmembrane region" description="Helical" evidence="5">
    <location>
        <begin position="59"/>
        <end position="81"/>
    </location>
</feature>
<dbReference type="Pfam" id="PF04893">
    <property type="entry name" value="Yip1"/>
    <property type="match status" value="1"/>
</dbReference>
<evidence type="ECO:0000256" key="4">
    <source>
        <dbReference type="ARBA" id="ARBA00023136"/>
    </source>
</evidence>
<reference evidence="7" key="1">
    <citation type="submission" date="2021-01" db="EMBL/GenBank/DDBJ databases">
        <title>Genomic Encyclopedia of Type Strains, Phase IV (KMG-IV): sequencing the most valuable type-strain genomes for metagenomic binning, comparative biology and taxonomic classification.</title>
        <authorList>
            <person name="Goeker M."/>
        </authorList>
    </citation>
    <scope>NUCLEOTIDE SEQUENCE</scope>
    <source>
        <strain evidence="7">DSM 21943</strain>
    </source>
</reference>
<dbReference type="InterPro" id="IPR006977">
    <property type="entry name" value="Yip1_dom"/>
</dbReference>
<name>A0ABS2SV52_9BACI</name>
<proteinExistence type="predicted"/>
<comment type="subcellular location">
    <subcellularLocation>
        <location evidence="1">Membrane</location>
        <topology evidence="1">Multi-pass membrane protein</topology>
    </subcellularLocation>
</comment>
<gene>
    <name evidence="7" type="ORF">JOC54_002703</name>
</gene>
<feature type="transmembrane region" description="Helical" evidence="5">
    <location>
        <begin position="183"/>
        <end position="206"/>
    </location>
</feature>
<organism evidence="7 8">
    <name type="scientific">Shouchella xiaoxiensis</name>
    <dbReference type="NCBI Taxonomy" id="766895"/>
    <lineage>
        <taxon>Bacteria</taxon>
        <taxon>Bacillati</taxon>
        <taxon>Bacillota</taxon>
        <taxon>Bacilli</taxon>
        <taxon>Bacillales</taxon>
        <taxon>Bacillaceae</taxon>
        <taxon>Shouchella</taxon>
    </lineage>
</organism>
<dbReference type="EMBL" id="JAFBCV010000008">
    <property type="protein sequence ID" value="MBM7839423.1"/>
    <property type="molecule type" value="Genomic_DNA"/>
</dbReference>
<sequence>MKTFFKVWIDPRGVVRSKIGDEHDEQPMAKYIVLTFLLGVLLLTGQNEIQLGRNLGQEILLIVFIALFIGILTLYAMPPLIKLIGRLVSGKGSTEAVRIAIVYTQTIPTIVINALAVIGVATLGSQFIDFRNGFDGTLPALPEPLAVIALLIAILIAVLSIWQIVIALHGFGEALGISALGALLMNIILGFILTGLILLIVPFLLLI</sequence>
<feature type="transmembrane region" description="Helical" evidence="5">
    <location>
        <begin position="145"/>
        <end position="171"/>
    </location>
</feature>
<dbReference type="Proteomes" id="UP001179280">
    <property type="component" value="Unassembled WGS sequence"/>
</dbReference>
<protein>
    <recommendedName>
        <fullName evidence="6">Yip1 domain-containing protein</fullName>
    </recommendedName>
</protein>
<evidence type="ECO:0000256" key="1">
    <source>
        <dbReference type="ARBA" id="ARBA00004141"/>
    </source>
</evidence>
<evidence type="ECO:0000256" key="2">
    <source>
        <dbReference type="ARBA" id="ARBA00022692"/>
    </source>
</evidence>
<evidence type="ECO:0000259" key="6">
    <source>
        <dbReference type="Pfam" id="PF04893"/>
    </source>
</evidence>
<evidence type="ECO:0000313" key="8">
    <source>
        <dbReference type="Proteomes" id="UP001179280"/>
    </source>
</evidence>
<evidence type="ECO:0000256" key="3">
    <source>
        <dbReference type="ARBA" id="ARBA00022989"/>
    </source>
</evidence>
<evidence type="ECO:0000313" key="7">
    <source>
        <dbReference type="EMBL" id="MBM7839423.1"/>
    </source>
</evidence>
<evidence type="ECO:0000256" key="5">
    <source>
        <dbReference type="SAM" id="Phobius"/>
    </source>
</evidence>
<dbReference type="RefSeq" id="WP_204466673.1">
    <property type="nucleotide sequence ID" value="NZ_JAFBCV010000008.1"/>
</dbReference>
<accession>A0ABS2SV52</accession>
<feature type="domain" description="Yip1" evidence="6">
    <location>
        <begin position="6"/>
        <end position="199"/>
    </location>
</feature>